<dbReference type="PROSITE" id="PS51257">
    <property type="entry name" value="PROKAR_LIPOPROTEIN"/>
    <property type="match status" value="1"/>
</dbReference>
<protein>
    <submittedName>
        <fullName evidence="2">DNA repair protein</fullName>
    </submittedName>
</protein>
<gene>
    <name evidence="2" type="ORF">LCR_15195</name>
</gene>
<feature type="coiled-coil region" evidence="1">
    <location>
        <begin position="113"/>
        <end position="147"/>
    </location>
</feature>
<dbReference type="Proteomes" id="UP000078435">
    <property type="component" value="Unassembled WGS sequence"/>
</dbReference>
<evidence type="ECO:0000313" key="2">
    <source>
        <dbReference type="EMBL" id="KXU79945.1"/>
    </source>
</evidence>
<proteinExistence type="predicted"/>
<dbReference type="RefSeq" id="WP_026456192.1">
    <property type="nucleotide sequence ID" value="NZ_JAAKOF010000031.1"/>
</dbReference>
<accession>A0A175VGV5</accession>
<dbReference type="OrthoDB" id="5917215at2"/>
<dbReference type="Pfam" id="PF10973">
    <property type="entry name" value="DUF2799"/>
    <property type="match status" value="1"/>
</dbReference>
<organism evidence="2 3">
    <name type="scientific">Aeromonas enteropelogenes</name>
    <name type="common">Aeromonas trota</name>
    <dbReference type="NCBI Taxonomy" id="29489"/>
    <lineage>
        <taxon>Bacteria</taxon>
        <taxon>Pseudomonadati</taxon>
        <taxon>Pseudomonadota</taxon>
        <taxon>Gammaproteobacteria</taxon>
        <taxon>Aeromonadales</taxon>
        <taxon>Aeromonadaceae</taxon>
        <taxon>Aeromonas</taxon>
    </lineage>
</organism>
<dbReference type="AlphaFoldDB" id="A0A175VGV5"/>
<keyword evidence="1" id="KW-0175">Coiled coil</keyword>
<evidence type="ECO:0000313" key="3">
    <source>
        <dbReference type="Proteomes" id="UP000078435"/>
    </source>
</evidence>
<comment type="caution">
    <text evidence="2">The sequence shown here is derived from an EMBL/GenBank/DDBJ whole genome shotgun (WGS) entry which is preliminary data.</text>
</comment>
<sequence>MSPKILLLTLPLLLAGCSSLSEEECRSMSWYNLGYQDGEHGKSRQQARDYVATCGEYGLRVDEGEWLRGYNKGLELYCIPELAYSKGKSGVTYQGVCPNDASFLQQYQRGYQEYQLETRLSEIRNELARSEREIDQLERSIRSEKDTQQRQYYRDKRYRAIRHYESLRREYDRLRFPDRVIQFSFGG</sequence>
<dbReference type="InterPro" id="IPR021242">
    <property type="entry name" value="DUF2799"/>
</dbReference>
<name>A0A175VGV5_AEREN</name>
<dbReference type="EMBL" id="JMGO02000005">
    <property type="protein sequence ID" value="KXU79945.1"/>
    <property type="molecule type" value="Genomic_DNA"/>
</dbReference>
<evidence type="ECO:0000256" key="1">
    <source>
        <dbReference type="SAM" id="Coils"/>
    </source>
</evidence>
<reference evidence="2 3" key="1">
    <citation type="submission" date="2016-02" db="EMBL/GenBank/DDBJ databases">
        <title>Draft genome sequence of Aeromonas trota strain 1999lcr isolated from cerebrospinal fluid (CSF).</title>
        <authorList>
            <person name="Dallagassa C.B."/>
            <person name="Prediger K.C."/>
            <person name="Weiss V.A."/>
            <person name="Assis F.E."/>
            <person name="Baura V."/>
            <person name="Cruz L.M."/>
            <person name="Souza E.M."/>
            <person name="Pedrosa F.O."/>
            <person name="Fadel-Picheth C.M."/>
        </authorList>
    </citation>
    <scope>NUCLEOTIDE SEQUENCE [LARGE SCALE GENOMIC DNA]</scope>
    <source>
        <strain evidence="2 3">1999lcr</strain>
    </source>
</reference>